<accession>A0A813BS39</accession>
<feature type="region of interest" description="Disordered" evidence="1">
    <location>
        <begin position="124"/>
        <end position="193"/>
    </location>
</feature>
<reference evidence="2" key="1">
    <citation type="submission" date="2021-02" db="EMBL/GenBank/DDBJ databases">
        <authorList>
            <person name="Dougan E. K."/>
            <person name="Rhodes N."/>
            <person name="Thang M."/>
            <person name="Chan C."/>
        </authorList>
    </citation>
    <scope>NUCLEOTIDE SEQUENCE</scope>
</reference>
<comment type="caution">
    <text evidence="2">The sequence shown here is derived from an EMBL/GenBank/DDBJ whole genome shotgun (WGS) entry which is preliminary data.</text>
</comment>
<evidence type="ECO:0000256" key="1">
    <source>
        <dbReference type="SAM" id="MobiDB-lite"/>
    </source>
</evidence>
<dbReference type="Proteomes" id="UP000601435">
    <property type="component" value="Unassembled WGS sequence"/>
</dbReference>
<dbReference type="AlphaFoldDB" id="A0A813BS39"/>
<evidence type="ECO:0000313" key="3">
    <source>
        <dbReference type="Proteomes" id="UP000601435"/>
    </source>
</evidence>
<sequence>MHIHILRLVSKVGEQDILLNFDLLKSYVVHVVSSKGIPTLSDHKVAFTHISSTYSLHPNVRTKRGGKAEVKEWAHLEALKLRSLVGALQRLARRTLDAKMHTKMMILKRLFAVQMLWIRDEPERATVDESEDRGHALVPADEADAEDDSERDADEPDAIVDSGHDSEPDASNDSGHDSKPDAGNDSGHDSKPD</sequence>
<protein>
    <submittedName>
        <fullName evidence="2">Uncharacterized protein</fullName>
    </submittedName>
</protein>
<dbReference type="OrthoDB" id="428476at2759"/>
<feature type="non-terminal residue" evidence="2">
    <location>
        <position position="1"/>
    </location>
</feature>
<evidence type="ECO:0000313" key="2">
    <source>
        <dbReference type="EMBL" id="CAE7915572.1"/>
    </source>
</evidence>
<feature type="compositionally biased region" description="Basic and acidic residues" evidence="1">
    <location>
        <begin position="124"/>
        <end position="135"/>
    </location>
</feature>
<name>A0A813BS39_9DINO</name>
<organism evidence="2 3">
    <name type="scientific">Symbiodinium necroappetens</name>
    <dbReference type="NCBI Taxonomy" id="1628268"/>
    <lineage>
        <taxon>Eukaryota</taxon>
        <taxon>Sar</taxon>
        <taxon>Alveolata</taxon>
        <taxon>Dinophyceae</taxon>
        <taxon>Suessiales</taxon>
        <taxon>Symbiodiniaceae</taxon>
        <taxon>Symbiodinium</taxon>
    </lineage>
</organism>
<feature type="compositionally biased region" description="Acidic residues" evidence="1">
    <location>
        <begin position="141"/>
        <end position="158"/>
    </location>
</feature>
<proteinExistence type="predicted"/>
<keyword evidence="3" id="KW-1185">Reference proteome</keyword>
<feature type="compositionally biased region" description="Basic and acidic residues" evidence="1">
    <location>
        <begin position="174"/>
        <end position="193"/>
    </location>
</feature>
<dbReference type="EMBL" id="CAJNJA010075739">
    <property type="protein sequence ID" value="CAE7915572.1"/>
    <property type="molecule type" value="Genomic_DNA"/>
</dbReference>
<gene>
    <name evidence="2" type="ORF">SNEC2469_LOCUS31377</name>
</gene>